<dbReference type="SUPFAM" id="SSF52833">
    <property type="entry name" value="Thioredoxin-like"/>
    <property type="match status" value="1"/>
</dbReference>
<dbReference type="InterPro" id="IPR051924">
    <property type="entry name" value="GST_Kappa/NadH"/>
</dbReference>
<comment type="catalytic activity">
    <reaction evidence="3">
        <text>2-hydroxychromene-2-carboxylate = (3E)-4-(2-hydroxyphenyl)-2-oxobut-3-enoate</text>
        <dbReference type="Rhea" id="RHEA:27401"/>
        <dbReference type="ChEBI" id="CHEBI:59350"/>
        <dbReference type="ChEBI" id="CHEBI:59353"/>
        <dbReference type="EC" id="5.99.1.4"/>
    </reaction>
</comment>
<dbReference type="InterPro" id="IPR044087">
    <property type="entry name" value="NahD-like"/>
</dbReference>
<keyword evidence="7" id="KW-1185">Reference proteome</keyword>
<feature type="active site" description="Nucleophile" evidence="4">
    <location>
        <position position="14"/>
    </location>
</feature>
<comment type="catalytic activity">
    <reaction evidence="2">
        <text>RX + glutathione = an S-substituted glutathione + a halide anion + H(+)</text>
        <dbReference type="Rhea" id="RHEA:16437"/>
        <dbReference type="ChEBI" id="CHEBI:15378"/>
        <dbReference type="ChEBI" id="CHEBI:16042"/>
        <dbReference type="ChEBI" id="CHEBI:17792"/>
        <dbReference type="ChEBI" id="CHEBI:57925"/>
        <dbReference type="ChEBI" id="CHEBI:90779"/>
        <dbReference type="EC" id="2.5.1.18"/>
    </reaction>
</comment>
<dbReference type="InterPro" id="IPR001853">
    <property type="entry name" value="DSBA-like_thioredoxin_dom"/>
</dbReference>
<reference evidence="6 7" key="1">
    <citation type="submission" date="2019-03" db="EMBL/GenBank/DDBJ databases">
        <title>Genomic analyses of the natural microbiome of Caenorhabditis elegans.</title>
        <authorList>
            <person name="Samuel B."/>
        </authorList>
    </citation>
    <scope>NUCLEOTIDE SEQUENCE [LARGE SCALE GENOMIC DNA]</scope>
    <source>
        <strain evidence="6 7">JUb89</strain>
    </source>
</reference>
<comment type="similarity">
    <text evidence="3">Belongs to the GST superfamily. NadH family.</text>
</comment>
<dbReference type="Pfam" id="PF01323">
    <property type="entry name" value="DSBA"/>
    <property type="match status" value="1"/>
</dbReference>
<dbReference type="GO" id="GO:0005737">
    <property type="term" value="C:cytoplasm"/>
    <property type="evidence" value="ECO:0007669"/>
    <property type="project" value="UniProtKB-ARBA"/>
</dbReference>
<evidence type="ECO:0000256" key="4">
    <source>
        <dbReference type="PIRSR" id="PIRSR006386-1"/>
    </source>
</evidence>
<dbReference type="InterPro" id="IPR036249">
    <property type="entry name" value="Thioredoxin-like_sf"/>
</dbReference>
<keyword evidence="3 6" id="KW-0413">Isomerase</keyword>
<dbReference type="GO" id="GO:0018845">
    <property type="term" value="F:2-hydroxychromene-2-carboxylate isomerase activity"/>
    <property type="evidence" value="ECO:0007669"/>
    <property type="project" value="UniProtKB-UniRule"/>
</dbReference>
<organism evidence="6 7">
    <name type="scientific">Acinetobacter calcoaceticus</name>
    <dbReference type="NCBI Taxonomy" id="471"/>
    <lineage>
        <taxon>Bacteria</taxon>
        <taxon>Pseudomonadati</taxon>
        <taxon>Pseudomonadota</taxon>
        <taxon>Gammaproteobacteria</taxon>
        <taxon>Moraxellales</taxon>
        <taxon>Moraxellaceae</taxon>
        <taxon>Acinetobacter</taxon>
        <taxon>Acinetobacter calcoaceticus/baumannii complex</taxon>
    </lineage>
</organism>
<dbReference type="PIRSF" id="PIRSF006386">
    <property type="entry name" value="HCCAis_GSTk"/>
    <property type="match status" value="1"/>
</dbReference>
<evidence type="ECO:0000313" key="7">
    <source>
        <dbReference type="Proteomes" id="UP000294963"/>
    </source>
</evidence>
<dbReference type="AlphaFoldDB" id="A0A4R1XBY3"/>
<dbReference type="GO" id="GO:0004602">
    <property type="term" value="F:glutathione peroxidase activity"/>
    <property type="evidence" value="ECO:0007669"/>
    <property type="project" value="TreeGrafter"/>
</dbReference>
<dbReference type="Proteomes" id="UP000294963">
    <property type="component" value="Unassembled WGS sequence"/>
</dbReference>
<keyword evidence="1" id="KW-0808">Transferase</keyword>
<accession>A0A4R1XBY3</accession>
<dbReference type="InterPro" id="IPR014440">
    <property type="entry name" value="HCCAis_GSTk"/>
</dbReference>
<sequence length="200" mass="22735">MQPIQIEYYFDLGSPYSFLGFHQIQRIAQKYQAEIVWKPMLLGGVFKATGNSSPISIPAKGRYTRSKLKSWSALLEIPMQVHPDFPINTLTMMRILTAIQLYQPAHFIQVANVLFDALYREHQAVNDPQVLLNILATVGLTAEQVQDYLADEQVKAQLKLITEQAVARGVFGAPTFFIAEELFWGMDDLHFMQMTLDKIA</sequence>
<evidence type="ECO:0000256" key="3">
    <source>
        <dbReference type="PIRNR" id="PIRNR006386"/>
    </source>
</evidence>
<dbReference type="GO" id="GO:0006749">
    <property type="term" value="P:glutathione metabolic process"/>
    <property type="evidence" value="ECO:0007669"/>
    <property type="project" value="TreeGrafter"/>
</dbReference>
<evidence type="ECO:0000313" key="6">
    <source>
        <dbReference type="EMBL" id="TCM60281.1"/>
    </source>
</evidence>
<dbReference type="CDD" id="cd03022">
    <property type="entry name" value="DsbA_HCCA_Iso"/>
    <property type="match status" value="1"/>
</dbReference>
<dbReference type="Gene3D" id="3.40.30.10">
    <property type="entry name" value="Glutaredoxin"/>
    <property type="match status" value="1"/>
</dbReference>
<evidence type="ECO:0000259" key="5">
    <source>
        <dbReference type="Pfam" id="PF01323"/>
    </source>
</evidence>
<protein>
    <recommendedName>
        <fullName evidence="3">2-hydroxychromene-2-carboxylate isomerase</fullName>
        <ecNumber evidence="3">5.99.1.4</ecNumber>
    </recommendedName>
</protein>
<evidence type="ECO:0000256" key="1">
    <source>
        <dbReference type="ARBA" id="ARBA00022679"/>
    </source>
</evidence>
<dbReference type="PANTHER" id="PTHR42943">
    <property type="entry name" value="GLUTATHIONE S-TRANSFERASE KAPPA"/>
    <property type="match status" value="1"/>
</dbReference>
<evidence type="ECO:0000256" key="2">
    <source>
        <dbReference type="ARBA" id="ARBA00047960"/>
    </source>
</evidence>
<dbReference type="EMBL" id="SLVJ01000034">
    <property type="protein sequence ID" value="TCM60281.1"/>
    <property type="molecule type" value="Genomic_DNA"/>
</dbReference>
<dbReference type="PANTHER" id="PTHR42943:SF2">
    <property type="entry name" value="GLUTATHIONE S-TRANSFERASE KAPPA 1"/>
    <property type="match status" value="1"/>
</dbReference>
<name>A0A4R1XBY3_ACICA</name>
<dbReference type="GO" id="GO:1901170">
    <property type="term" value="P:naphthalene catabolic process"/>
    <property type="evidence" value="ECO:0007669"/>
    <property type="project" value="InterPro"/>
</dbReference>
<proteinExistence type="inferred from homology"/>
<gene>
    <name evidence="6" type="ORF">EC844_13432</name>
</gene>
<dbReference type="GO" id="GO:0004364">
    <property type="term" value="F:glutathione transferase activity"/>
    <property type="evidence" value="ECO:0007669"/>
    <property type="project" value="UniProtKB-EC"/>
</dbReference>
<comment type="caution">
    <text evidence="6">The sequence shown here is derived from an EMBL/GenBank/DDBJ whole genome shotgun (WGS) entry which is preliminary data.</text>
</comment>
<dbReference type="FunFam" id="3.40.30.10:FF:000096">
    <property type="entry name" value="Glutathione S-transferase kappa"/>
    <property type="match status" value="1"/>
</dbReference>
<feature type="domain" description="DSBA-like thioredoxin" evidence="5">
    <location>
        <begin position="5"/>
        <end position="196"/>
    </location>
</feature>
<dbReference type="OrthoDB" id="5244108at2"/>
<dbReference type="EC" id="5.99.1.4" evidence="3"/>